<protein>
    <recommendedName>
        <fullName evidence="12">Cation-transporting P-type ATPase N-terminal domain-containing protein</fullName>
    </recommendedName>
</protein>
<dbReference type="Pfam" id="PF00690">
    <property type="entry name" value="Cation_ATPase_N"/>
    <property type="match status" value="1"/>
</dbReference>
<evidence type="ECO:0000256" key="5">
    <source>
        <dbReference type="ARBA" id="ARBA00022741"/>
    </source>
</evidence>
<evidence type="ECO:0000256" key="1">
    <source>
        <dbReference type="ARBA" id="ARBA00004141"/>
    </source>
</evidence>
<evidence type="ECO:0000313" key="14">
    <source>
        <dbReference type="Proteomes" id="UP000717515"/>
    </source>
</evidence>
<dbReference type="InterPro" id="IPR008250">
    <property type="entry name" value="ATPase_P-typ_transduc_dom_A_sf"/>
</dbReference>
<comment type="subcellular location">
    <subcellularLocation>
        <location evidence="1">Membrane</location>
        <topology evidence="1">Multi-pass membrane protein</topology>
    </subcellularLocation>
</comment>
<feature type="transmembrane region" description="Helical" evidence="11">
    <location>
        <begin position="685"/>
        <end position="705"/>
    </location>
</feature>
<evidence type="ECO:0000313" key="13">
    <source>
        <dbReference type="EMBL" id="KAG9327362.1"/>
    </source>
</evidence>
<dbReference type="Gene3D" id="3.40.1110.10">
    <property type="entry name" value="Calcium-transporting ATPase, cytoplasmic domain N"/>
    <property type="match status" value="1"/>
</dbReference>
<feature type="transmembrane region" description="Helical" evidence="11">
    <location>
        <begin position="628"/>
        <end position="651"/>
    </location>
</feature>
<evidence type="ECO:0000259" key="12">
    <source>
        <dbReference type="SMART" id="SM00831"/>
    </source>
</evidence>
<keyword evidence="8 11" id="KW-1133">Transmembrane helix</keyword>
<keyword evidence="3" id="KW-0597">Phosphoprotein</keyword>
<keyword evidence="4 11" id="KW-0812">Transmembrane</keyword>
<proteinExistence type="inferred from homology"/>
<dbReference type="Gene3D" id="2.70.150.10">
    <property type="entry name" value="Calcium-transporting ATPase, cytoplasmic transduction domain A"/>
    <property type="match status" value="1"/>
</dbReference>
<dbReference type="PANTHER" id="PTHR42861">
    <property type="entry name" value="CALCIUM-TRANSPORTING ATPASE"/>
    <property type="match status" value="1"/>
</dbReference>
<gene>
    <name evidence="13" type="ORF">KVV02_005938</name>
</gene>
<organism evidence="13 14">
    <name type="scientific">Mortierella alpina</name>
    <name type="common">Oleaginous fungus</name>
    <name type="synonym">Mortierella renispora</name>
    <dbReference type="NCBI Taxonomy" id="64518"/>
    <lineage>
        <taxon>Eukaryota</taxon>
        <taxon>Fungi</taxon>
        <taxon>Fungi incertae sedis</taxon>
        <taxon>Mucoromycota</taxon>
        <taxon>Mortierellomycotina</taxon>
        <taxon>Mortierellomycetes</taxon>
        <taxon>Mortierellales</taxon>
        <taxon>Mortierellaceae</taxon>
        <taxon>Mortierella</taxon>
    </lineage>
</organism>
<evidence type="ECO:0000256" key="11">
    <source>
        <dbReference type="SAM" id="Phobius"/>
    </source>
</evidence>
<dbReference type="SMART" id="SM00831">
    <property type="entry name" value="Cation_ATPase_N"/>
    <property type="match status" value="1"/>
</dbReference>
<dbReference type="Pfam" id="PF00122">
    <property type="entry name" value="E1-E2_ATPase"/>
    <property type="match status" value="1"/>
</dbReference>
<accession>A0A9P8IFE3</accession>
<dbReference type="GO" id="GO:0016020">
    <property type="term" value="C:membrane"/>
    <property type="evidence" value="ECO:0007669"/>
    <property type="project" value="UniProtKB-SubCell"/>
</dbReference>
<keyword evidence="5" id="KW-0547">Nucleotide-binding</keyword>
<evidence type="ECO:0000256" key="2">
    <source>
        <dbReference type="ARBA" id="ARBA00008804"/>
    </source>
</evidence>
<keyword evidence="6" id="KW-0067">ATP-binding</keyword>
<comment type="caution">
    <text evidence="13">The sequence shown here is derived from an EMBL/GenBank/DDBJ whole genome shotgun (WGS) entry which is preliminary data.</text>
</comment>
<feature type="transmembrane region" description="Helical" evidence="11">
    <location>
        <begin position="658"/>
        <end position="679"/>
    </location>
</feature>
<dbReference type="EMBL" id="JAIFTL010000005">
    <property type="protein sequence ID" value="KAG9327362.1"/>
    <property type="molecule type" value="Genomic_DNA"/>
</dbReference>
<dbReference type="SUPFAM" id="SSF81665">
    <property type="entry name" value="Calcium ATPase, transmembrane domain M"/>
    <property type="match status" value="1"/>
</dbReference>
<feature type="transmembrane region" description="Helical" evidence="11">
    <location>
        <begin position="280"/>
        <end position="300"/>
    </location>
</feature>
<dbReference type="InterPro" id="IPR001757">
    <property type="entry name" value="P_typ_ATPase"/>
</dbReference>
<dbReference type="GO" id="GO:0005524">
    <property type="term" value="F:ATP binding"/>
    <property type="evidence" value="ECO:0007669"/>
    <property type="project" value="UniProtKB-KW"/>
</dbReference>
<feature type="transmembrane region" description="Helical" evidence="11">
    <location>
        <begin position="312"/>
        <end position="338"/>
    </location>
</feature>
<keyword evidence="9 11" id="KW-0472">Membrane</keyword>
<dbReference type="SUPFAM" id="SSF56784">
    <property type="entry name" value="HAD-like"/>
    <property type="match status" value="1"/>
</dbReference>
<evidence type="ECO:0000256" key="8">
    <source>
        <dbReference type="ARBA" id="ARBA00022989"/>
    </source>
</evidence>
<dbReference type="InterPro" id="IPR004014">
    <property type="entry name" value="ATPase_P-typ_cation-transptr_N"/>
</dbReference>
<dbReference type="InterPro" id="IPR059000">
    <property type="entry name" value="ATPase_P-type_domA"/>
</dbReference>
<dbReference type="Pfam" id="PF00702">
    <property type="entry name" value="Hydrolase"/>
    <property type="match status" value="1"/>
</dbReference>
<evidence type="ECO:0000256" key="6">
    <source>
        <dbReference type="ARBA" id="ARBA00022840"/>
    </source>
</evidence>
<evidence type="ECO:0000256" key="9">
    <source>
        <dbReference type="ARBA" id="ARBA00023136"/>
    </source>
</evidence>
<comment type="similarity">
    <text evidence="2">Belongs to the cation transport ATPase (P-type) (TC 3.A.3) family. Type IIIA subfamily.</text>
</comment>
<dbReference type="Proteomes" id="UP000717515">
    <property type="component" value="Unassembled WGS sequence"/>
</dbReference>
<feature type="transmembrane region" description="Helical" evidence="11">
    <location>
        <begin position="94"/>
        <end position="113"/>
    </location>
</feature>
<dbReference type="InterPro" id="IPR023298">
    <property type="entry name" value="ATPase_P-typ_TM_dom_sf"/>
</dbReference>
<dbReference type="GO" id="GO:0016887">
    <property type="term" value="F:ATP hydrolysis activity"/>
    <property type="evidence" value="ECO:0007669"/>
    <property type="project" value="InterPro"/>
</dbReference>
<dbReference type="InterPro" id="IPR023214">
    <property type="entry name" value="HAD_sf"/>
</dbReference>
<dbReference type="PROSITE" id="PS00154">
    <property type="entry name" value="ATPASE_E1_E2"/>
    <property type="match status" value="1"/>
</dbReference>
<evidence type="ECO:0000256" key="7">
    <source>
        <dbReference type="ARBA" id="ARBA00022967"/>
    </source>
</evidence>
<evidence type="ECO:0000256" key="3">
    <source>
        <dbReference type="ARBA" id="ARBA00022553"/>
    </source>
</evidence>
<dbReference type="FunFam" id="2.70.150.10:FF:000042">
    <property type="entry name" value="Plasma membrane ATPase"/>
    <property type="match status" value="1"/>
</dbReference>
<dbReference type="AlphaFoldDB" id="A0A9P8IFE3"/>
<feature type="region of interest" description="Disordered" evidence="10">
    <location>
        <begin position="1"/>
        <end position="53"/>
    </location>
</feature>
<dbReference type="Gene3D" id="3.40.50.1000">
    <property type="entry name" value="HAD superfamily/HAD-like"/>
    <property type="match status" value="1"/>
</dbReference>
<dbReference type="InterPro" id="IPR023299">
    <property type="entry name" value="ATPase_P-typ_cyto_dom_N"/>
</dbReference>
<dbReference type="SUPFAM" id="SSF81653">
    <property type="entry name" value="Calcium ATPase, transduction domain A"/>
    <property type="match status" value="1"/>
</dbReference>
<name>A0A9P8IFE3_MORAP</name>
<dbReference type="GO" id="GO:0006812">
    <property type="term" value="P:monoatomic cation transport"/>
    <property type="evidence" value="ECO:0007669"/>
    <property type="project" value="UniProtKB-ARBA"/>
</dbReference>
<dbReference type="InterPro" id="IPR018303">
    <property type="entry name" value="ATPase_P-typ_P_site"/>
</dbReference>
<dbReference type="SUPFAM" id="SSF81660">
    <property type="entry name" value="Metal cation-transporting ATPase, ATP-binding domain N"/>
    <property type="match status" value="1"/>
</dbReference>
<reference evidence="13" key="1">
    <citation type="submission" date="2021-07" db="EMBL/GenBank/DDBJ databases">
        <title>Draft genome of Mortierella alpina, strain LL118, isolated from an aspen leaf litter sample.</title>
        <authorList>
            <person name="Yang S."/>
            <person name="Vinatzer B.A."/>
        </authorList>
    </citation>
    <scope>NUCLEOTIDE SEQUENCE</scope>
    <source>
        <strain evidence="13">LL118</strain>
    </source>
</reference>
<sequence>MARGYKELQDPDTDTAPLREHDSLDQSARSHSRSYSLSRDSNKNSSSPADGVELEELLRTNPATGLTTEQANQRLRTFGHNELAEVKQNQLLKFLGYFVGPIAFLIELAAIISVIVKDWFNFAIILGLLFLNAIIGYVEEARAESAVDALRQTLALKTRCWRDGQLQDLDTSLLVPGDVIVLRLGDIVPADARLLGIGASGVETNSDLLVDQSSLTGESLAVRKKKGEDVFSSTIVKQGQQMAIVTKTGSKTYIGIAAHLMANTKDEGHFQKVIGRIGNFLIFFTLVLVVLIIIVQFITFRDDPVRGQVLKILGPVLILAVAAIPVGLPTVCSVTMAVGARGLAAKQVIVKRLAAVEEMSALSVLCSDKTGTLTNNELSFDEPYLCDGYSAQDLLLYSYLASEFGANDPIELAVRSAAEHQVPLLRNRHDPTHSPHTVPGFEISEFVPFNPSVKFTQATVRDVESDTTFLVAKGAPQVMVKLAGGHDPAVKAYMAMAKRGLRALGVARTVAGTKDQWQLVGLISLLDPPRPDSAQTIERCQRMGITVKMVTGDQQVIAKEVSKRLGLGQVSKQPDKWRVGQLIFLSCFLGLLLTGLSFGHFYYFWNVKGYFPFPEAAGEAVDRRLDSIMYLHISSAPHFLIFSTRLTGYFWENLPSPLFTAVIVGTQVVALLMVFFGWFTPAIPVTQALAVFGISFASCVVLDVVKVQIFKYWALGSHSLACAPCGPRRRMLKKRKLEEVQQERVWRNIDQVHQVALKTKVVVALRDADGKIPPPQTAYEDGWGRNSVESL</sequence>
<feature type="compositionally biased region" description="Low complexity" evidence="10">
    <location>
        <begin position="27"/>
        <end position="47"/>
    </location>
</feature>
<evidence type="ECO:0000256" key="4">
    <source>
        <dbReference type="ARBA" id="ARBA00022692"/>
    </source>
</evidence>
<keyword evidence="7" id="KW-1278">Translocase</keyword>
<evidence type="ECO:0000256" key="10">
    <source>
        <dbReference type="SAM" id="MobiDB-lite"/>
    </source>
</evidence>
<dbReference type="Gene3D" id="1.20.1110.10">
    <property type="entry name" value="Calcium-transporting ATPase, transmembrane domain"/>
    <property type="match status" value="2"/>
</dbReference>
<feature type="transmembrane region" description="Helical" evidence="11">
    <location>
        <begin position="119"/>
        <end position="138"/>
    </location>
</feature>
<dbReference type="PRINTS" id="PR00119">
    <property type="entry name" value="CATATPASE"/>
</dbReference>
<feature type="transmembrane region" description="Helical" evidence="11">
    <location>
        <begin position="582"/>
        <end position="605"/>
    </location>
</feature>
<dbReference type="NCBIfam" id="TIGR01494">
    <property type="entry name" value="ATPase_P-type"/>
    <property type="match status" value="1"/>
</dbReference>
<feature type="domain" description="Cation-transporting P-type ATPase N-terminal" evidence="12">
    <location>
        <begin position="48"/>
        <end position="118"/>
    </location>
</feature>
<dbReference type="InterPro" id="IPR036412">
    <property type="entry name" value="HAD-like_sf"/>
</dbReference>